<organism evidence="9 10">
    <name type="scientific">Neoroseomonas lacus</name>
    <dbReference type="NCBI Taxonomy" id="287609"/>
    <lineage>
        <taxon>Bacteria</taxon>
        <taxon>Pseudomonadati</taxon>
        <taxon>Pseudomonadota</taxon>
        <taxon>Alphaproteobacteria</taxon>
        <taxon>Acetobacterales</taxon>
        <taxon>Acetobacteraceae</taxon>
        <taxon>Neoroseomonas</taxon>
    </lineage>
</organism>
<keyword evidence="10" id="KW-1185">Reference proteome</keyword>
<evidence type="ECO:0000256" key="8">
    <source>
        <dbReference type="SAM" id="Phobius"/>
    </source>
</evidence>
<keyword evidence="4" id="KW-1003">Cell membrane</keyword>
<name>A0A917KEW0_9PROT</name>
<reference evidence="9" key="2">
    <citation type="submission" date="2020-09" db="EMBL/GenBank/DDBJ databases">
        <authorList>
            <person name="Sun Q."/>
            <person name="Zhou Y."/>
        </authorList>
    </citation>
    <scope>NUCLEOTIDE SEQUENCE</scope>
    <source>
        <strain evidence="9">CGMCC 1.3617</strain>
    </source>
</reference>
<feature type="transmembrane region" description="Helical" evidence="8">
    <location>
        <begin position="323"/>
        <end position="350"/>
    </location>
</feature>
<dbReference type="RefSeq" id="WP_188966619.1">
    <property type="nucleotide sequence ID" value="NZ_BMKW01000003.1"/>
</dbReference>
<evidence type="ECO:0000256" key="3">
    <source>
        <dbReference type="ARBA" id="ARBA00022448"/>
    </source>
</evidence>
<gene>
    <name evidence="9" type="ORF">GCM10011320_17280</name>
</gene>
<keyword evidence="5 8" id="KW-0812">Transmembrane</keyword>
<feature type="transmembrane region" description="Helical" evidence="8">
    <location>
        <begin position="75"/>
        <end position="97"/>
    </location>
</feature>
<dbReference type="PANTHER" id="PTHR21716">
    <property type="entry name" value="TRANSMEMBRANE PROTEIN"/>
    <property type="match status" value="1"/>
</dbReference>
<dbReference type="EMBL" id="BMKW01000003">
    <property type="protein sequence ID" value="GGJ10718.1"/>
    <property type="molecule type" value="Genomic_DNA"/>
</dbReference>
<dbReference type="Pfam" id="PF01594">
    <property type="entry name" value="AI-2E_transport"/>
    <property type="match status" value="1"/>
</dbReference>
<keyword evidence="6 8" id="KW-1133">Transmembrane helix</keyword>
<feature type="transmembrane region" description="Helical" evidence="8">
    <location>
        <begin position="45"/>
        <end position="63"/>
    </location>
</feature>
<feature type="transmembrane region" description="Helical" evidence="8">
    <location>
        <begin position="17"/>
        <end position="39"/>
    </location>
</feature>
<evidence type="ECO:0000256" key="2">
    <source>
        <dbReference type="ARBA" id="ARBA00009773"/>
    </source>
</evidence>
<comment type="subcellular location">
    <subcellularLocation>
        <location evidence="1">Cell membrane</location>
        <topology evidence="1">Multi-pass membrane protein</topology>
    </subcellularLocation>
</comment>
<evidence type="ECO:0000256" key="4">
    <source>
        <dbReference type="ARBA" id="ARBA00022475"/>
    </source>
</evidence>
<dbReference type="InterPro" id="IPR002549">
    <property type="entry name" value="AI-2E-like"/>
</dbReference>
<evidence type="ECO:0000256" key="6">
    <source>
        <dbReference type="ARBA" id="ARBA00022989"/>
    </source>
</evidence>
<feature type="transmembrane region" description="Helical" evidence="8">
    <location>
        <begin position="292"/>
        <end position="311"/>
    </location>
</feature>
<sequence length="380" mass="38948">MADESDRQGAAPEASHAYTLLIAERAAALLLLALLLYGVGRVLEPFALAIAFGAFIAIGTWPARDALVARGLRPGLASMLLLVVLILAVALPATLIVPDLGDQVVAVVQLARNALDRLSPTPPAWVTDLPLVGANAGRLWTQIGDMRGNLAEVIRPYSGAIASMLISLGQAAAASLLQLLLSLLVAAMCWTGGDAIVAQLREIAQRLGGQTAVASIDAAGGAVRGVAWGVVGTGLIQGVLMGIGLGIAGVPAAVALGFLAMIFSISQVLGPLIIVTWLGASAWLYSQGDTGWAIFMFLWGLVPISGSDNIVRPLLIQRGSAMPLGLIILGVFGGLIAFGFLGLFVGPALLAVAHGLLRAWREGGAKAAAAVDERRGACDS</sequence>
<evidence type="ECO:0000256" key="7">
    <source>
        <dbReference type="ARBA" id="ARBA00023136"/>
    </source>
</evidence>
<keyword evidence="7 8" id="KW-0472">Membrane</keyword>
<reference evidence="9" key="1">
    <citation type="journal article" date="2014" name="Int. J. Syst. Evol. Microbiol.">
        <title>Complete genome sequence of Corynebacterium casei LMG S-19264T (=DSM 44701T), isolated from a smear-ripened cheese.</title>
        <authorList>
            <consortium name="US DOE Joint Genome Institute (JGI-PGF)"/>
            <person name="Walter F."/>
            <person name="Albersmeier A."/>
            <person name="Kalinowski J."/>
            <person name="Ruckert C."/>
        </authorList>
    </citation>
    <scope>NUCLEOTIDE SEQUENCE</scope>
    <source>
        <strain evidence="9">CGMCC 1.3617</strain>
    </source>
</reference>
<comment type="caution">
    <text evidence="9">The sequence shown here is derived from an EMBL/GenBank/DDBJ whole genome shotgun (WGS) entry which is preliminary data.</text>
</comment>
<evidence type="ECO:0000256" key="5">
    <source>
        <dbReference type="ARBA" id="ARBA00022692"/>
    </source>
</evidence>
<accession>A0A917KEW0</accession>
<protein>
    <submittedName>
        <fullName evidence="9">AI-2E family transporter</fullName>
    </submittedName>
</protein>
<evidence type="ECO:0000256" key="1">
    <source>
        <dbReference type="ARBA" id="ARBA00004651"/>
    </source>
</evidence>
<evidence type="ECO:0000313" key="9">
    <source>
        <dbReference type="EMBL" id="GGJ10718.1"/>
    </source>
</evidence>
<dbReference type="PANTHER" id="PTHR21716:SF67">
    <property type="entry name" value="TRANSPORT PROTEIN YDIK-RELATED"/>
    <property type="match status" value="1"/>
</dbReference>
<feature type="transmembrane region" description="Helical" evidence="8">
    <location>
        <begin position="165"/>
        <end position="190"/>
    </location>
</feature>
<dbReference type="GO" id="GO:0005886">
    <property type="term" value="C:plasma membrane"/>
    <property type="evidence" value="ECO:0007669"/>
    <property type="project" value="UniProtKB-SubCell"/>
</dbReference>
<feature type="transmembrane region" description="Helical" evidence="8">
    <location>
        <begin position="236"/>
        <end position="261"/>
    </location>
</feature>
<dbReference type="AlphaFoldDB" id="A0A917KEW0"/>
<dbReference type="Proteomes" id="UP000661507">
    <property type="component" value="Unassembled WGS sequence"/>
</dbReference>
<evidence type="ECO:0000313" key="10">
    <source>
        <dbReference type="Proteomes" id="UP000661507"/>
    </source>
</evidence>
<keyword evidence="3" id="KW-0813">Transport</keyword>
<comment type="similarity">
    <text evidence="2">Belongs to the autoinducer-2 exporter (AI-2E) (TC 2.A.86) family.</text>
</comment>
<proteinExistence type="inferred from homology"/>